<keyword evidence="2" id="KW-1133">Transmembrane helix</keyword>
<dbReference type="EMBL" id="FRAC01000026">
    <property type="protein sequence ID" value="SHL20530.1"/>
    <property type="molecule type" value="Genomic_DNA"/>
</dbReference>
<keyword evidence="2" id="KW-0472">Membrane</keyword>
<proteinExistence type="predicted"/>
<keyword evidence="4" id="KW-1185">Reference proteome</keyword>
<accession>A0A1M6YQV2</accession>
<evidence type="ECO:0000256" key="2">
    <source>
        <dbReference type="SAM" id="Phobius"/>
    </source>
</evidence>
<dbReference type="AlphaFoldDB" id="A0A1M6YQV2"/>
<keyword evidence="1" id="KW-0175">Coiled coil</keyword>
<keyword evidence="2" id="KW-0812">Transmembrane</keyword>
<feature type="transmembrane region" description="Helical" evidence="2">
    <location>
        <begin position="33"/>
        <end position="52"/>
    </location>
</feature>
<evidence type="ECO:0000313" key="3">
    <source>
        <dbReference type="EMBL" id="SHL20530.1"/>
    </source>
</evidence>
<organism evidence="3 4">
    <name type="scientific">Anaerocolumna jejuensis DSM 15929</name>
    <dbReference type="NCBI Taxonomy" id="1121322"/>
    <lineage>
        <taxon>Bacteria</taxon>
        <taxon>Bacillati</taxon>
        <taxon>Bacillota</taxon>
        <taxon>Clostridia</taxon>
        <taxon>Lachnospirales</taxon>
        <taxon>Lachnospiraceae</taxon>
        <taxon>Anaerocolumna</taxon>
    </lineage>
</organism>
<evidence type="ECO:0000313" key="4">
    <source>
        <dbReference type="Proteomes" id="UP000184386"/>
    </source>
</evidence>
<protein>
    <submittedName>
        <fullName evidence="3">Uncharacterized protein</fullName>
    </submittedName>
</protein>
<evidence type="ECO:0000256" key="1">
    <source>
        <dbReference type="SAM" id="Coils"/>
    </source>
</evidence>
<reference evidence="3 4" key="1">
    <citation type="submission" date="2016-11" db="EMBL/GenBank/DDBJ databases">
        <authorList>
            <person name="Jaros S."/>
            <person name="Januszkiewicz K."/>
            <person name="Wedrychowicz H."/>
        </authorList>
    </citation>
    <scope>NUCLEOTIDE SEQUENCE [LARGE SCALE GENOMIC DNA]</scope>
    <source>
        <strain evidence="3 4">DSM 15929</strain>
    </source>
</reference>
<gene>
    <name evidence="3" type="ORF">SAMN02745136_04356</name>
</gene>
<dbReference type="Proteomes" id="UP000184386">
    <property type="component" value="Unassembled WGS sequence"/>
</dbReference>
<name>A0A1M6YQV2_9FIRM</name>
<feature type="coiled-coil region" evidence="1">
    <location>
        <begin position="84"/>
        <end position="111"/>
    </location>
</feature>
<sequence>MECYIRHKMSKIGEHFSVFINVPSHITGDRMRWKIATGITLTAAIILTVLYYREINCRNSFIFYGENEKWRATYTEVKKGNMYYDSFSLEYKNARDKNGNLTEEVKKVRLKSYTLDGQVLLGGGYPKDFTGNYDVHLFQEGTKDSPGKDLNKVYSLDLQIIADSGWDTLTLERADIKVYSSE</sequence>